<accession>A0A2G8L902</accession>
<dbReference type="GO" id="GO:0030246">
    <property type="term" value="F:carbohydrate binding"/>
    <property type="evidence" value="ECO:0007669"/>
    <property type="project" value="UniProtKB-KW"/>
</dbReference>
<dbReference type="InterPro" id="IPR001173">
    <property type="entry name" value="Glyco_trans_2-like"/>
</dbReference>
<dbReference type="Proteomes" id="UP000230750">
    <property type="component" value="Unassembled WGS sequence"/>
</dbReference>
<dbReference type="GO" id="GO:0004653">
    <property type="term" value="F:polypeptide N-acetylgalactosaminyltransferase activity"/>
    <property type="evidence" value="ECO:0007669"/>
    <property type="project" value="TreeGrafter"/>
</dbReference>
<keyword evidence="10 13" id="KW-1015">Disulfide bond</keyword>
<keyword evidence="12 13" id="KW-0464">Manganese</keyword>
<gene>
    <name evidence="15" type="ORF">BSL78_06407</name>
</gene>
<dbReference type="PROSITE" id="PS50231">
    <property type="entry name" value="RICIN_B_LECTIN"/>
    <property type="match status" value="1"/>
</dbReference>
<name>A0A2G8L902_STIJA</name>
<dbReference type="InterPro" id="IPR035992">
    <property type="entry name" value="Ricin_B-like_lectins"/>
</dbReference>
<dbReference type="GO" id="GO:0006493">
    <property type="term" value="P:protein O-linked glycosylation"/>
    <property type="evidence" value="ECO:0007669"/>
    <property type="project" value="TreeGrafter"/>
</dbReference>
<keyword evidence="9" id="KW-0472">Membrane</keyword>
<evidence type="ECO:0000313" key="16">
    <source>
        <dbReference type="Proteomes" id="UP000230750"/>
    </source>
</evidence>
<dbReference type="Gene3D" id="2.80.10.50">
    <property type="match status" value="1"/>
</dbReference>
<dbReference type="AlphaFoldDB" id="A0A2G8L902"/>
<proteinExistence type="inferred from homology"/>
<evidence type="ECO:0000256" key="12">
    <source>
        <dbReference type="ARBA" id="ARBA00023211"/>
    </source>
</evidence>
<dbReference type="CDD" id="cd23440">
    <property type="entry name" value="beta-trefoil_Ricin_GALNT11"/>
    <property type="match status" value="1"/>
</dbReference>
<protein>
    <recommendedName>
        <fullName evidence="13">Polypeptide N-acetylgalactosaminyltransferase</fullName>
        <ecNumber evidence="13">2.4.1.-</ecNumber>
    </recommendedName>
    <alternativeName>
        <fullName evidence="13">Protein-UDP acetylgalactosaminyltransferase</fullName>
    </alternativeName>
</protein>
<dbReference type="PANTHER" id="PTHR11675">
    <property type="entry name" value="N-ACETYLGALACTOSAMINYLTRANSFERASE"/>
    <property type="match status" value="1"/>
</dbReference>
<evidence type="ECO:0000256" key="7">
    <source>
        <dbReference type="ARBA" id="ARBA00022989"/>
    </source>
</evidence>
<evidence type="ECO:0000256" key="3">
    <source>
        <dbReference type="ARBA" id="ARBA00005680"/>
    </source>
</evidence>
<dbReference type="FunFam" id="3.90.550.10:FF:000053">
    <property type="entry name" value="Polypeptide N-acetylgalactosaminyltransferase"/>
    <property type="match status" value="1"/>
</dbReference>
<dbReference type="OrthoDB" id="6119243at2759"/>
<dbReference type="InterPro" id="IPR000772">
    <property type="entry name" value="Ricin_B_lectin"/>
</dbReference>
<sequence>MRLSDGKMKLTPTVLEDKRILLDKLKNNRDKFLDSTKKDRFSPEKQEIDNGKIQDEQGIIRNPEEKLMRDEGMKKHAFNELVSERLGFHRNITDTRNSLCKYKSYSEAVLRTSVVICFYNEAWSTLLRTIHSVLDRTPKQLLHEIILIDDFSAFEHLKEPLDIYVRDQLPEFVSLHHNSEREGLIRARNLGASYATGEVIMFLDSHCEVNIEWLEPLLDRIHANPHTVVCPIIDIINSDSFEYQASPLVRGGFNWGLNFQWIPVPESQKGGKEVAASAISSPTMAGGLFAMRKDYFEELGGYDPGLEIWGGENLEISFRIWQCGGTLEIHPCSRVGHVFRKRRPYGSARDTMAKNSLRVARVWMDEYQQYIAPHIRDKSVDIGDISSRIALREKLQCKSFKWYHENVYPELRLPKDDDRKKQYNPKAIARKPEAASVRKGLLKNDHYGMCLGTEDDPTTKGAGLVLQECSGLSKKQMWYQSLNKELRLANLLCLARIEDSVGSLVMAKCHGLKGNQEWIFKDREIYHKASGECLTATKLGRDVVAGVDICSSDARQRWTYK</sequence>
<evidence type="ECO:0000256" key="4">
    <source>
        <dbReference type="ARBA" id="ARBA00022692"/>
    </source>
</evidence>
<dbReference type="Gene3D" id="3.90.550.10">
    <property type="entry name" value="Spore Coat Polysaccharide Biosynthesis Protein SpsA, Chain A"/>
    <property type="match status" value="1"/>
</dbReference>
<dbReference type="SUPFAM" id="SSF53448">
    <property type="entry name" value="Nucleotide-diphospho-sugar transferases"/>
    <property type="match status" value="1"/>
</dbReference>
<dbReference type="GO" id="GO:0008593">
    <property type="term" value="P:regulation of Notch signaling pathway"/>
    <property type="evidence" value="ECO:0007669"/>
    <property type="project" value="TreeGrafter"/>
</dbReference>
<keyword evidence="13 15" id="KW-0808">Transferase</keyword>
<evidence type="ECO:0000256" key="6">
    <source>
        <dbReference type="ARBA" id="ARBA00022968"/>
    </source>
</evidence>
<evidence type="ECO:0000256" key="2">
    <source>
        <dbReference type="ARBA" id="ARBA00004323"/>
    </source>
</evidence>
<evidence type="ECO:0000256" key="5">
    <source>
        <dbReference type="ARBA" id="ARBA00022734"/>
    </source>
</evidence>
<evidence type="ECO:0000256" key="1">
    <source>
        <dbReference type="ARBA" id="ARBA00001936"/>
    </source>
</evidence>
<keyword evidence="6" id="KW-0735">Signal-anchor</keyword>
<comment type="similarity">
    <text evidence="3 13">Belongs to the glycosyltransferase 2 family. GalNAc-T subfamily.</text>
</comment>
<dbReference type="SMART" id="SM00458">
    <property type="entry name" value="RICIN"/>
    <property type="match status" value="1"/>
</dbReference>
<evidence type="ECO:0000256" key="8">
    <source>
        <dbReference type="ARBA" id="ARBA00023034"/>
    </source>
</evidence>
<evidence type="ECO:0000259" key="14">
    <source>
        <dbReference type="SMART" id="SM00458"/>
    </source>
</evidence>
<dbReference type="EC" id="2.4.1.-" evidence="13"/>
<dbReference type="Pfam" id="PF00535">
    <property type="entry name" value="Glycos_transf_2"/>
    <property type="match status" value="1"/>
</dbReference>
<evidence type="ECO:0000256" key="10">
    <source>
        <dbReference type="ARBA" id="ARBA00023157"/>
    </source>
</evidence>
<keyword evidence="7" id="KW-1133">Transmembrane helix</keyword>
<comment type="pathway">
    <text evidence="13">Protein modification; protein glycosylation.</text>
</comment>
<keyword evidence="11" id="KW-0325">Glycoprotein</keyword>
<dbReference type="GO" id="GO:0005112">
    <property type="term" value="F:Notch binding"/>
    <property type="evidence" value="ECO:0007669"/>
    <property type="project" value="TreeGrafter"/>
</dbReference>
<keyword evidence="13" id="KW-0328">Glycosyltransferase</keyword>
<comment type="subcellular location">
    <subcellularLocation>
        <location evidence="2 13">Golgi apparatus membrane</location>
        <topology evidence="2 13">Single-pass type II membrane protein</topology>
    </subcellularLocation>
</comment>
<keyword evidence="16" id="KW-1185">Reference proteome</keyword>
<evidence type="ECO:0000256" key="9">
    <source>
        <dbReference type="ARBA" id="ARBA00023136"/>
    </source>
</evidence>
<dbReference type="EMBL" id="MRZV01000167">
    <property type="protein sequence ID" value="PIK56685.1"/>
    <property type="molecule type" value="Genomic_DNA"/>
</dbReference>
<dbReference type="PANTHER" id="PTHR11675:SF63">
    <property type="entry name" value="POLYPEPTIDE N-ACETYLGALACTOSAMINYLTRANSFERASE"/>
    <property type="match status" value="1"/>
</dbReference>
<dbReference type="CDD" id="cd02510">
    <property type="entry name" value="pp-GalNAc-T"/>
    <property type="match status" value="1"/>
</dbReference>
<feature type="domain" description="Ricin B lectin" evidence="14">
    <location>
        <begin position="438"/>
        <end position="561"/>
    </location>
</feature>
<dbReference type="SUPFAM" id="SSF50370">
    <property type="entry name" value="Ricin B-like lectins"/>
    <property type="match status" value="1"/>
</dbReference>
<dbReference type="InterPro" id="IPR045885">
    <property type="entry name" value="GalNAc-T"/>
</dbReference>
<dbReference type="InterPro" id="IPR029044">
    <property type="entry name" value="Nucleotide-diphossugar_trans"/>
</dbReference>
<comment type="cofactor">
    <cofactor evidence="1 13">
        <name>Mn(2+)</name>
        <dbReference type="ChEBI" id="CHEBI:29035"/>
    </cofactor>
</comment>
<keyword evidence="5 13" id="KW-0430">Lectin</keyword>
<dbReference type="STRING" id="307972.A0A2G8L902"/>
<keyword evidence="8 13" id="KW-0333">Golgi apparatus</keyword>
<reference evidence="15 16" key="1">
    <citation type="journal article" date="2017" name="PLoS Biol.">
        <title>The sea cucumber genome provides insights into morphological evolution and visceral regeneration.</title>
        <authorList>
            <person name="Zhang X."/>
            <person name="Sun L."/>
            <person name="Yuan J."/>
            <person name="Sun Y."/>
            <person name="Gao Y."/>
            <person name="Zhang L."/>
            <person name="Li S."/>
            <person name="Dai H."/>
            <person name="Hamel J.F."/>
            <person name="Liu C."/>
            <person name="Yu Y."/>
            <person name="Liu S."/>
            <person name="Lin W."/>
            <person name="Guo K."/>
            <person name="Jin S."/>
            <person name="Xu P."/>
            <person name="Storey K.B."/>
            <person name="Huan P."/>
            <person name="Zhang T."/>
            <person name="Zhou Y."/>
            <person name="Zhang J."/>
            <person name="Lin C."/>
            <person name="Li X."/>
            <person name="Xing L."/>
            <person name="Huo D."/>
            <person name="Sun M."/>
            <person name="Wang L."/>
            <person name="Mercier A."/>
            <person name="Li F."/>
            <person name="Yang H."/>
            <person name="Xiang J."/>
        </authorList>
    </citation>
    <scope>NUCLEOTIDE SEQUENCE [LARGE SCALE GENOMIC DNA]</scope>
    <source>
        <strain evidence="15">Shaxun</strain>
        <tissue evidence="15">Muscle</tissue>
    </source>
</reference>
<dbReference type="Pfam" id="PF00652">
    <property type="entry name" value="Ricin_B_lectin"/>
    <property type="match status" value="1"/>
</dbReference>
<evidence type="ECO:0000313" key="15">
    <source>
        <dbReference type="EMBL" id="PIK56685.1"/>
    </source>
</evidence>
<dbReference type="UniPathway" id="UPA00378"/>
<keyword evidence="4" id="KW-0812">Transmembrane</keyword>
<evidence type="ECO:0000256" key="11">
    <source>
        <dbReference type="ARBA" id="ARBA00023180"/>
    </source>
</evidence>
<dbReference type="GO" id="GO:0000139">
    <property type="term" value="C:Golgi membrane"/>
    <property type="evidence" value="ECO:0007669"/>
    <property type="project" value="UniProtKB-SubCell"/>
</dbReference>
<organism evidence="15 16">
    <name type="scientific">Stichopus japonicus</name>
    <name type="common">Sea cucumber</name>
    <dbReference type="NCBI Taxonomy" id="307972"/>
    <lineage>
        <taxon>Eukaryota</taxon>
        <taxon>Metazoa</taxon>
        <taxon>Echinodermata</taxon>
        <taxon>Eleutherozoa</taxon>
        <taxon>Echinozoa</taxon>
        <taxon>Holothuroidea</taxon>
        <taxon>Aspidochirotacea</taxon>
        <taxon>Aspidochirotida</taxon>
        <taxon>Stichopodidae</taxon>
        <taxon>Apostichopus</taxon>
    </lineage>
</organism>
<evidence type="ECO:0000256" key="13">
    <source>
        <dbReference type="RuleBase" id="RU361242"/>
    </source>
</evidence>
<comment type="caution">
    <text evidence="15">The sequence shown here is derived from an EMBL/GenBank/DDBJ whole genome shotgun (WGS) entry which is preliminary data.</text>
</comment>